<dbReference type="GO" id="GO:0009252">
    <property type="term" value="P:peptidoglycan biosynthetic process"/>
    <property type="evidence" value="ECO:0007669"/>
    <property type="project" value="UniProtKB-UniPathway"/>
</dbReference>
<dbReference type="InterPro" id="IPR004101">
    <property type="entry name" value="Mur_ligase_C"/>
</dbReference>
<dbReference type="Gene3D" id="3.40.1190.10">
    <property type="entry name" value="Mur-like, catalytic domain"/>
    <property type="match status" value="1"/>
</dbReference>
<gene>
    <name evidence="9" type="ORF">UFOPK1392_00453</name>
</gene>
<evidence type="ECO:0000256" key="2">
    <source>
        <dbReference type="ARBA" id="ARBA00004752"/>
    </source>
</evidence>
<dbReference type="AlphaFoldDB" id="A0A6J5YDQ5"/>
<sequence>MSNHRDLAADLTKVAVVGFAVTGRAVAAALVSRGISVLAVDDHPSASMRAEAASIGVELLEAPDLGVLAERIAGLDAILPSPGIPDHHPVFAAAEALSLPVLSEFDLAAKWDQRPIVAVTGTDGKTTVTTLITEMLAASGVSAVACGNTETPLVEAIANPGTEVFVVEASSFRLGHTQRFRPAVAVWLNFAPDHLDVHRSLSAYESAKARIWADLDENFGLAVASATDPVVLANRPPMARTITFGPSGSGADATVTAGVLRLPDGTPLVAVEELPRSFPHDITNSLAASVAALAMGADLEAVRAVLRTFKGLAHRVQLVAEHGEVRWFDDSKATTAHAALAAIAGFDSVVLIAGGRNKGLDLSVLVEAVPPVRAVIAIGESAPQIAAVFAGRCEVVVITTSMDDAVRAAGELARSGDVVLLSPGCASFDWFRSYSERGDAFAASVHELISRAKAD</sequence>
<protein>
    <submittedName>
        <fullName evidence="9">Unannotated protein</fullName>
    </submittedName>
</protein>
<comment type="pathway">
    <text evidence="2">Cell wall biogenesis; peptidoglycan biosynthesis.</text>
</comment>
<dbReference type="EMBL" id="CAEMXZ010000013">
    <property type="protein sequence ID" value="CAB4322716.1"/>
    <property type="molecule type" value="Genomic_DNA"/>
</dbReference>
<organism evidence="9">
    <name type="scientific">freshwater metagenome</name>
    <dbReference type="NCBI Taxonomy" id="449393"/>
    <lineage>
        <taxon>unclassified sequences</taxon>
        <taxon>metagenomes</taxon>
        <taxon>ecological metagenomes</taxon>
    </lineage>
</organism>
<dbReference type="InterPro" id="IPR013221">
    <property type="entry name" value="Mur_ligase_cen"/>
</dbReference>
<dbReference type="GO" id="GO:0008764">
    <property type="term" value="F:UDP-N-acetylmuramoylalanine-D-glutamate ligase activity"/>
    <property type="evidence" value="ECO:0007669"/>
    <property type="project" value="UniProtKB-EC"/>
</dbReference>
<dbReference type="SUPFAM" id="SSF53244">
    <property type="entry name" value="MurD-like peptide ligases, peptide-binding domain"/>
    <property type="match status" value="1"/>
</dbReference>
<reference evidence="9" key="1">
    <citation type="submission" date="2020-05" db="EMBL/GenBank/DDBJ databases">
        <authorList>
            <person name="Chiriac C."/>
            <person name="Salcher M."/>
            <person name="Ghai R."/>
            <person name="Kavagutti S V."/>
        </authorList>
    </citation>
    <scope>NUCLEOTIDE SEQUENCE</scope>
</reference>
<dbReference type="InterPro" id="IPR005762">
    <property type="entry name" value="MurD"/>
</dbReference>
<evidence type="ECO:0000256" key="5">
    <source>
        <dbReference type="ARBA" id="ARBA00022741"/>
    </source>
</evidence>
<dbReference type="HAMAP" id="MF_00639">
    <property type="entry name" value="MurD"/>
    <property type="match status" value="1"/>
</dbReference>
<keyword evidence="3" id="KW-0963">Cytoplasm</keyword>
<evidence type="ECO:0000313" key="9">
    <source>
        <dbReference type="EMBL" id="CAB4322716.1"/>
    </source>
</evidence>
<evidence type="ECO:0000256" key="6">
    <source>
        <dbReference type="ARBA" id="ARBA00022840"/>
    </source>
</evidence>
<keyword evidence="5" id="KW-0547">Nucleotide-binding</keyword>
<dbReference type="SUPFAM" id="SSF53623">
    <property type="entry name" value="MurD-like peptide ligases, catalytic domain"/>
    <property type="match status" value="1"/>
</dbReference>
<dbReference type="UniPathway" id="UPA00219"/>
<dbReference type="PANTHER" id="PTHR43692">
    <property type="entry name" value="UDP-N-ACETYLMURAMOYLALANINE--D-GLUTAMATE LIGASE"/>
    <property type="match status" value="1"/>
</dbReference>
<dbReference type="PANTHER" id="PTHR43692:SF1">
    <property type="entry name" value="UDP-N-ACETYLMURAMOYLALANINE--D-GLUTAMATE LIGASE"/>
    <property type="match status" value="1"/>
</dbReference>
<dbReference type="InterPro" id="IPR036565">
    <property type="entry name" value="Mur-like_cat_sf"/>
</dbReference>
<keyword evidence="6" id="KW-0067">ATP-binding</keyword>
<feature type="domain" description="Mur ligase C-terminal" evidence="7">
    <location>
        <begin position="314"/>
        <end position="423"/>
    </location>
</feature>
<keyword evidence="4" id="KW-0436">Ligase</keyword>
<comment type="subcellular location">
    <subcellularLocation>
        <location evidence="1">Cytoplasm</location>
    </subcellularLocation>
</comment>
<dbReference type="Pfam" id="PF08245">
    <property type="entry name" value="Mur_ligase_M"/>
    <property type="match status" value="1"/>
</dbReference>
<evidence type="ECO:0000256" key="4">
    <source>
        <dbReference type="ARBA" id="ARBA00022598"/>
    </source>
</evidence>
<evidence type="ECO:0000256" key="3">
    <source>
        <dbReference type="ARBA" id="ARBA00022490"/>
    </source>
</evidence>
<evidence type="ECO:0000259" key="8">
    <source>
        <dbReference type="Pfam" id="PF08245"/>
    </source>
</evidence>
<dbReference type="Pfam" id="PF02875">
    <property type="entry name" value="Mur_ligase_C"/>
    <property type="match status" value="1"/>
</dbReference>
<accession>A0A6J5YDQ5</accession>
<dbReference type="SUPFAM" id="SSF51984">
    <property type="entry name" value="MurCD N-terminal domain"/>
    <property type="match status" value="1"/>
</dbReference>
<dbReference type="InterPro" id="IPR036615">
    <property type="entry name" value="Mur_ligase_C_dom_sf"/>
</dbReference>
<evidence type="ECO:0000259" key="7">
    <source>
        <dbReference type="Pfam" id="PF02875"/>
    </source>
</evidence>
<dbReference type="GO" id="GO:0005524">
    <property type="term" value="F:ATP binding"/>
    <property type="evidence" value="ECO:0007669"/>
    <property type="project" value="UniProtKB-KW"/>
</dbReference>
<evidence type="ECO:0000256" key="1">
    <source>
        <dbReference type="ARBA" id="ARBA00004496"/>
    </source>
</evidence>
<name>A0A6J5YDQ5_9ZZZZ</name>
<dbReference type="Gene3D" id="3.40.50.720">
    <property type="entry name" value="NAD(P)-binding Rossmann-like Domain"/>
    <property type="match status" value="1"/>
</dbReference>
<dbReference type="GO" id="GO:0008360">
    <property type="term" value="P:regulation of cell shape"/>
    <property type="evidence" value="ECO:0007669"/>
    <property type="project" value="InterPro"/>
</dbReference>
<proteinExistence type="inferred from homology"/>
<dbReference type="Gene3D" id="3.90.190.20">
    <property type="entry name" value="Mur ligase, C-terminal domain"/>
    <property type="match status" value="1"/>
</dbReference>
<dbReference type="GO" id="GO:0051301">
    <property type="term" value="P:cell division"/>
    <property type="evidence" value="ECO:0007669"/>
    <property type="project" value="InterPro"/>
</dbReference>
<dbReference type="GO" id="GO:0005737">
    <property type="term" value="C:cytoplasm"/>
    <property type="evidence" value="ECO:0007669"/>
    <property type="project" value="UniProtKB-SubCell"/>
</dbReference>
<feature type="domain" description="Mur ligase central" evidence="8">
    <location>
        <begin position="119"/>
        <end position="266"/>
    </location>
</feature>
<dbReference type="NCBIfam" id="TIGR01087">
    <property type="entry name" value="murD"/>
    <property type="match status" value="1"/>
</dbReference>